<evidence type="ECO:0000256" key="2">
    <source>
        <dbReference type="ARBA" id="ARBA00009820"/>
    </source>
</evidence>
<evidence type="ECO:0000256" key="7">
    <source>
        <dbReference type="HAMAP-Rule" id="MF_00671"/>
    </source>
</evidence>
<evidence type="ECO:0000256" key="1">
    <source>
        <dbReference type="ARBA" id="ARBA00004418"/>
    </source>
</evidence>
<dbReference type="InterPro" id="IPR032485">
    <property type="entry name" value="LRP1-like_beta_prop"/>
</dbReference>
<dbReference type="Pfam" id="PF16472">
    <property type="entry name" value="DUF5050"/>
    <property type="match status" value="1"/>
</dbReference>
<keyword evidence="3 7" id="KW-0132">Cell division</keyword>
<name>A0A7X4HAK9_9BURK</name>
<evidence type="ECO:0000313" key="11">
    <source>
        <dbReference type="Proteomes" id="UP000450676"/>
    </source>
</evidence>
<reference evidence="10 11" key="1">
    <citation type="submission" date="2019-12" db="EMBL/GenBank/DDBJ databases">
        <title>Novel species isolated from a subtropical stream in China.</title>
        <authorList>
            <person name="Lu H."/>
        </authorList>
    </citation>
    <scope>NUCLEOTIDE SEQUENCE [LARGE SCALE GENOMIC DNA]</scope>
    <source>
        <strain evidence="10 11">FT127W</strain>
    </source>
</reference>
<comment type="function">
    <text evidence="7">Part of the Tol-Pal system, which plays a role in outer membrane invagination during cell division and is important for maintaining outer membrane integrity.</text>
</comment>
<evidence type="ECO:0000256" key="5">
    <source>
        <dbReference type="ARBA" id="ARBA00022764"/>
    </source>
</evidence>
<dbReference type="InterPro" id="IPR011659">
    <property type="entry name" value="WD40"/>
</dbReference>
<keyword evidence="11" id="KW-1185">Reference proteome</keyword>
<comment type="similarity">
    <text evidence="2 7">Belongs to the TolB family.</text>
</comment>
<evidence type="ECO:0000256" key="3">
    <source>
        <dbReference type="ARBA" id="ARBA00022618"/>
    </source>
</evidence>
<accession>A0A7X4HAK9</accession>
<feature type="chain" id="PRO_5031665553" description="Tol-Pal system protein TolB" evidence="7">
    <location>
        <begin position="23"/>
        <end position="421"/>
    </location>
</feature>
<dbReference type="PANTHER" id="PTHR36842">
    <property type="entry name" value="PROTEIN TOLB HOMOLOG"/>
    <property type="match status" value="1"/>
</dbReference>
<organism evidence="10 11">
    <name type="scientific">Pseudoduganella aquatica</name>
    <dbReference type="NCBI Taxonomy" id="2660641"/>
    <lineage>
        <taxon>Bacteria</taxon>
        <taxon>Pseudomonadati</taxon>
        <taxon>Pseudomonadota</taxon>
        <taxon>Betaproteobacteria</taxon>
        <taxon>Burkholderiales</taxon>
        <taxon>Oxalobacteraceae</taxon>
        <taxon>Telluria group</taxon>
        <taxon>Pseudoduganella</taxon>
    </lineage>
</organism>
<evidence type="ECO:0000259" key="8">
    <source>
        <dbReference type="Pfam" id="PF04052"/>
    </source>
</evidence>
<dbReference type="GO" id="GO:0017038">
    <property type="term" value="P:protein import"/>
    <property type="evidence" value="ECO:0007669"/>
    <property type="project" value="InterPro"/>
</dbReference>
<protein>
    <recommendedName>
        <fullName evidence="7">Tol-Pal system protein TolB</fullName>
    </recommendedName>
</protein>
<dbReference type="InterPro" id="IPR011042">
    <property type="entry name" value="6-blade_b-propeller_TolB-like"/>
</dbReference>
<dbReference type="EMBL" id="WWCU01000004">
    <property type="protein sequence ID" value="MYN06797.1"/>
    <property type="molecule type" value="Genomic_DNA"/>
</dbReference>
<evidence type="ECO:0000313" key="10">
    <source>
        <dbReference type="EMBL" id="MYN06797.1"/>
    </source>
</evidence>
<dbReference type="Proteomes" id="UP000450676">
    <property type="component" value="Unassembled WGS sequence"/>
</dbReference>
<gene>
    <name evidence="7 10" type="primary">tolB</name>
    <name evidence="10" type="ORF">GTP77_05550</name>
</gene>
<sequence length="421" mass="45724" precursor="true">MRKLLTLYTSLLIAATVGNAQAQVRIEISGVGSHQIPVAVATFANEGVSPQKVSEIIKADLERSGAFKIIDANTVSDVNNIDYSGWKAKGANALVVGTIDALANGRYDVRYRLFDTIKQEKMSNLDKSVTAQFTRLSAHLIADDVFLKLTGIRGIFSTRISYVKEEGGQYLLMVADADGENEQLALRSNESIISPSWSPDGTKLAYVSFEQNKPVVYVQNLITRARTVVANEKGNNSAPAWAPSGNKLAVALSKDGHTQIYTVNADGSGLRRISNSADIDTEPQWSADGQSIYFTSNRSNSAQIYRMNPDGGEAKRVTFSSGEKTSPRISADGKTLAYISHRDGNYQLFTLDLASSQEQRLSDATDDESPSFAANGKYILYATRAGDRKSLAVVSVDGLVKQRLTTKAGDIKEPAWGPYMQ</sequence>
<comment type="subcellular location">
    <subcellularLocation>
        <location evidence="1 7">Periplasm</location>
    </subcellularLocation>
</comment>
<dbReference type="RefSeq" id="WP_161071189.1">
    <property type="nucleotide sequence ID" value="NZ_WWCU01000004.1"/>
</dbReference>
<dbReference type="GO" id="GO:0042597">
    <property type="term" value="C:periplasmic space"/>
    <property type="evidence" value="ECO:0007669"/>
    <property type="project" value="UniProtKB-SubCell"/>
</dbReference>
<dbReference type="GO" id="GO:0051301">
    <property type="term" value="P:cell division"/>
    <property type="evidence" value="ECO:0007669"/>
    <property type="project" value="UniProtKB-UniRule"/>
</dbReference>
<proteinExistence type="inferred from homology"/>
<comment type="caution">
    <text evidence="10">The sequence shown here is derived from an EMBL/GenBank/DDBJ whole genome shotgun (WGS) entry which is preliminary data.</text>
</comment>
<keyword evidence="5 7" id="KW-0574">Periplasm</keyword>
<dbReference type="Gene3D" id="2.120.10.30">
    <property type="entry name" value="TolB, C-terminal domain"/>
    <property type="match status" value="1"/>
</dbReference>
<dbReference type="AlphaFoldDB" id="A0A7X4HAK9"/>
<dbReference type="SUPFAM" id="SSF52964">
    <property type="entry name" value="TolB, N-terminal domain"/>
    <property type="match status" value="1"/>
</dbReference>
<keyword evidence="6 7" id="KW-0131">Cell cycle</keyword>
<evidence type="ECO:0000259" key="9">
    <source>
        <dbReference type="Pfam" id="PF16472"/>
    </source>
</evidence>
<dbReference type="SUPFAM" id="SSF69304">
    <property type="entry name" value="Tricorn protease N-terminal domain"/>
    <property type="match status" value="1"/>
</dbReference>
<evidence type="ECO:0000256" key="4">
    <source>
        <dbReference type="ARBA" id="ARBA00022729"/>
    </source>
</evidence>
<feature type="domain" description="Prolow-density lipoprotein receptor-related protein 1-like beta-propeller" evidence="9">
    <location>
        <begin position="256"/>
        <end position="406"/>
    </location>
</feature>
<comment type="subunit">
    <text evidence="7">The Tol-Pal system is composed of five core proteins: the inner membrane proteins TolA, TolQ and TolR, the periplasmic protein TolB and the outer membrane protein Pal. They form a network linking the inner and outer membranes and the peptidoglycan layer.</text>
</comment>
<dbReference type="InterPro" id="IPR007195">
    <property type="entry name" value="TolB_N"/>
</dbReference>
<feature type="domain" description="TolB N-terminal" evidence="8">
    <location>
        <begin position="24"/>
        <end position="121"/>
    </location>
</feature>
<dbReference type="Pfam" id="PF07676">
    <property type="entry name" value="PD40"/>
    <property type="match status" value="1"/>
</dbReference>
<dbReference type="NCBIfam" id="TIGR02800">
    <property type="entry name" value="propeller_TolB"/>
    <property type="match status" value="1"/>
</dbReference>
<feature type="signal peptide" evidence="7">
    <location>
        <begin position="1"/>
        <end position="22"/>
    </location>
</feature>
<dbReference type="PANTHER" id="PTHR36842:SF1">
    <property type="entry name" value="PROTEIN TOLB"/>
    <property type="match status" value="1"/>
</dbReference>
<dbReference type="InterPro" id="IPR014167">
    <property type="entry name" value="Tol-Pal_TolB"/>
</dbReference>
<dbReference type="HAMAP" id="MF_00671">
    <property type="entry name" value="TolB"/>
    <property type="match status" value="1"/>
</dbReference>
<keyword evidence="4 7" id="KW-0732">Signal</keyword>
<evidence type="ECO:0000256" key="6">
    <source>
        <dbReference type="ARBA" id="ARBA00023306"/>
    </source>
</evidence>
<dbReference type="Pfam" id="PF04052">
    <property type="entry name" value="TolB_N"/>
    <property type="match status" value="1"/>
</dbReference>
<dbReference type="Gene3D" id="3.40.50.10070">
    <property type="entry name" value="TolB, N-terminal domain"/>
    <property type="match status" value="1"/>
</dbReference>